<name>A0ABQ3J067_9GAMM</name>
<accession>A0ABQ3J067</accession>
<dbReference type="Proteomes" id="UP000626370">
    <property type="component" value="Unassembled WGS sequence"/>
</dbReference>
<evidence type="ECO:0000313" key="2">
    <source>
        <dbReference type="EMBL" id="GHE98261.1"/>
    </source>
</evidence>
<evidence type="ECO:0000256" key="1">
    <source>
        <dbReference type="SAM" id="Coils"/>
    </source>
</evidence>
<dbReference type="EMBL" id="BNAH01000013">
    <property type="protein sequence ID" value="GHE98261.1"/>
    <property type="molecule type" value="Genomic_DNA"/>
</dbReference>
<dbReference type="RefSeq" id="WP_189379046.1">
    <property type="nucleotide sequence ID" value="NZ_BNAH01000013.1"/>
</dbReference>
<proteinExistence type="predicted"/>
<reference evidence="3" key="1">
    <citation type="journal article" date="2019" name="Int. J. Syst. Evol. Microbiol.">
        <title>The Global Catalogue of Microorganisms (GCM) 10K type strain sequencing project: providing services to taxonomists for standard genome sequencing and annotation.</title>
        <authorList>
            <consortium name="The Broad Institute Genomics Platform"/>
            <consortium name="The Broad Institute Genome Sequencing Center for Infectious Disease"/>
            <person name="Wu L."/>
            <person name="Ma J."/>
        </authorList>
    </citation>
    <scope>NUCLEOTIDE SEQUENCE [LARGE SCALE GENOMIC DNA]</scope>
    <source>
        <strain evidence="3">CGMCC 1.15922</strain>
    </source>
</reference>
<organism evidence="2 3">
    <name type="scientific">Thalassotalea profundi</name>
    <dbReference type="NCBI Taxonomy" id="2036687"/>
    <lineage>
        <taxon>Bacteria</taxon>
        <taxon>Pseudomonadati</taxon>
        <taxon>Pseudomonadota</taxon>
        <taxon>Gammaproteobacteria</taxon>
        <taxon>Alteromonadales</taxon>
        <taxon>Colwelliaceae</taxon>
        <taxon>Thalassotalea</taxon>
    </lineage>
</organism>
<keyword evidence="1" id="KW-0175">Coiled coil</keyword>
<gene>
    <name evidence="2" type="ORF">GCM10011501_29750</name>
</gene>
<feature type="coiled-coil region" evidence="1">
    <location>
        <begin position="84"/>
        <end position="118"/>
    </location>
</feature>
<protein>
    <submittedName>
        <fullName evidence="2">Uncharacterized protein</fullName>
    </submittedName>
</protein>
<evidence type="ECO:0000313" key="3">
    <source>
        <dbReference type="Proteomes" id="UP000626370"/>
    </source>
</evidence>
<sequence>MDNVTLSPNSLNRLYLNVKDKSLVQSNNVLQETNISNDSAVTVTISSSARDKLAEEKVSIGQKIVENFTAKKQVDTQKVEESSTESLDAMIEQIEEQITEINEKLNKLNNDKTEDAAKERDALTAQLMNLQGTLISLIGKKLDTVEAEASA</sequence>
<keyword evidence="3" id="KW-1185">Reference proteome</keyword>
<comment type="caution">
    <text evidence="2">The sequence shown here is derived from an EMBL/GenBank/DDBJ whole genome shotgun (WGS) entry which is preliminary data.</text>
</comment>